<reference evidence="2" key="1">
    <citation type="submission" date="2016-11" db="UniProtKB">
        <authorList>
            <consortium name="WormBaseParasite"/>
        </authorList>
    </citation>
    <scope>IDENTIFICATION</scope>
</reference>
<organism evidence="1 2">
    <name type="scientific">Macrostomum lignano</name>
    <dbReference type="NCBI Taxonomy" id="282301"/>
    <lineage>
        <taxon>Eukaryota</taxon>
        <taxon>Metazoa</taxon>
        <taxon>Spiralia</taxon>
        <taxon>Lophotrochozoa</taxon>
        <taxon>Platyhelminthes</taxon>
        <taxon>Rhabditophora</taxon>
        <taxon>Macrostomorpha</taxon>
        <taxon>Macrostomida</taxon>
        <taxon>Macrostomidae</taxon>
        <taxon>Macrostomum</taxon>
    </lineage>
</organism>
<accession>A0A1I8JN87</accession>
<protein>
    <submittedName>
        <fullName evidence="2">Secreted protein</fullName>
    </submittedName>
</protein>
<dbReference type="WBParaSite" id="snap_masked-unitig_19958-processed-gene-0.1-mRNA-1">
    <property type="protein sequence ID" value="snap_masked-unitig_19958-processed-gene-0.1-mRNA-1"/>
    <property type="gene ID" value="snap_masked-unitig_19958-processed-gene-0.1"/>
</dbReference>
<evidence type="ECO:0000313" key="2">
    <source>
        <dbReference type="WBParaSite" id="snap_masked-unitig_19958-processed-gene-0.1-mRNA-1"/>
    </source>
</evidence>
<name>A0A1I8JN87_9PLAT</name>
<dbReference type="Proteomes" id="UP000095280">
    <property type="component" value="Unplaced"/>
</dbReference>
<proteinExistence type="predicted"/>
<sequence length="84" mass="9541">MLAVVRLRLLCKLSIRCSILKLMSSKCLARALTLRCNIKTTHRCTRHLLVAGLLTILRLGWSEIQRPLQNGAGHRLRALRRRAG</sequence>
<evidence type="ECO:0000313" key="1">
    <source>
        <dbReference type="Proteomes" id="UP000095280"/>
    </source>
</evidence>
<dbReference type="AlphaFoldDB" id="A0A1I8JN87"/>
<keyword evidence="1" id="KW-1185">Reference proteome</keyword>